<protein>
    <recommendedName>
        <fullName evidence="1">HTH psq-type domain-containing protein</fullName>
    </recommendedName>
</protein>
<name>A0A9D4IHP4_DREPO</name>
<proteinExistence type="predicted"/>
<feature type="domain" description="HTH psq-type" evidence="1">
    <location>
        <begin position="4"/>
        <end position="53"/>
    </location>
</feature>
<dbReference type="Gene3D" id="1.10.10.60">
    <property type="entry name" value="Homeodomain-like"/>
    <property type="match status" value="1"/>
</dbReference>
<dbReference type="Pfam" id="PF04218">
    <property type="entry name" value="CENP-B_N"/>
    <property type="match status" value="1"/>
</dbReference>
<dbReference type="GO" id="GO:0003677">
    <property type="term" value="F:DNA binding"/>
    <property type="evidence" value="ECO:0007669"/>
    <property type="project" value="InterPro"/>
</dbReference>
<evidence type="ECO:0000259" key="1">
    <source>
        <dbReference type="Pfam" id="PF04218"/>
    </source>
</evidence>
<reference evidence="2" key="1">
    <citation type="journal article" date="2019" name="bioRxiv">
        <title>The Genome of the Zebra Mussel, Dreissena polymorpha: A Resource for Invasive Species Research.</title>
        <authorList>
            <person name="McCartney M.A."/>
            <person name="Auch B."/>
            <person name="Kono T."/>
            <person name="Mallez S."/>
            <person name="Zhang Y."/>
            <person name="Obille A."/>
            <person name="Becker A."/>
            <person name="Abrahante J.E."/>
            <person name="Garbe J."/>
            <person name="Badalamenti J.P."/>
            <person name="Herman A."/>
            <person name="Mangelson H."/>
            <person name="Liachko I."/>
            <person name="Sullivan S."/>
            <person name="Sone E.D."/>
            <person name="Koren S."/>
            <person name="Silverstein K.A.T."/>
            <person name="Beckman K.B."/>
            <person name="Gohl D.M."/>
        </authorList>
    </citation>
    <scope>NUCLEOTIDE SEQUENCE</scope>
    <source>
        <strain evidence="2">Duluth1</strain>
        <tissue evidence="2">Whole animal</tissue>
    </source>
</reference>
<accession>A0A9D4IHP4</accession>
<evidence type="ECO:0000313" key="2">
    <source>
        <dbReference type="EMBL" id="KAH3775866.1"/>
    </source>
</evidence>
<reference evidence="2" key="2">
    <citation type="submission" date="2020-11" db="EMBL/GenBank/DDBJ databases">
        <authorList>
            <person name="McCartney M.A."/>
            <person name="Auch B."/>
            <person name="Kono T."/>
            <person name="Mallez S."/>
            <person name="Becker A."/>
            <person name="Gohl D.M."/>
            <person name="Silverstein K.A.T."/>
            <person name="Koren S."/>
            <person name="Bechman K.B."/>
            <person name="Herman A."/>
            <person name="Abrahante J.E."/>
            <person name="Garbe J."/>
        </authorList>
    </citation>
    <scope>NUCLEOTIDE SEQUENCE</scope>
    <source>
        <strain evidence="2">Duluth1</strain>
        <tissue evidence="2">Whole animal</tissue>
    </source>
</reference>
<keyword evidence="3" id="KW-1185">Reference proteome</keyword>
<dbReference type="EMBL" id="JAIWYP010000009">
    <property type="protein sequence ID" value="KAH3775866.1"/>
    <property type="molecule type" value="Genomic_DNA"/>
</dbReference>
<sequence length="80" mass="9066">MASKRKFLTLEERVKVISLLGEGHSCRRVASDLGVGKTQIQSILKRKHEIMDEFEENVNGESKRPKRESDCPLLSTLLVV</sequence>
<dbReference type="InterPro" id="IPR007889">
    <property type="entry name" value="HTH_Psq"/>
</dbReference>
<comment type="caution">
    <text evidence="2">The sequence shown here is derived from an EMBL/GenBank/DDBJ whole genome shotgun (WGS) entry which is preliminary data.</text>
</comment>
<organism evidence="2 3">
    <name type="scientific">Dreissena polymorpha</name>
    <name type="common">Zebra mussel</name>
    <name type="synonym">Mytilus polymorpha</name>
    <dbReference type="NCBI Taxonomy" id="45954"/>
    <lineage>
        <taxon>Eukaryota</taxon>
        <taxon>Metazoa</taxon>
        <taxon>Spiralia</taxon>
        <taxon>Lophotrochozoa</taxon>
        <taxon>Mollusca</taxon>
        <taxon>Bivalvia</taxon>
        <taxon>Autobranchia</taxon>
        <taxon>Heteroconchia</taxon>
        <taxon>Euheterodonta</taxon>
        <taxon>Imparidentia</taxon>
        <taxon>Neoheterodontei</taxon>
        <taxon>Myida</taxon>
        <taxon>Dreissenoidea</taxon>
        <taxon>Dreissenidae</taxon>
        <taxon>Dreissena</taxon>
    </lineage>
</organism>
<evidence type="ECO:0000313" key="3">
    <source>
        <dbReference type="Proteomes" id="UP000828390"/>
    </source>
</evidence>
<dbReference type="InterPro" id="IPR009057">
    <property type="entry name" value="Homeodomain-like_sf"/>
</dbReference>
<dbReference type="SUPFAM" id="SSF46689">
    <property type="entry name" value="Homeodomain-like"/>
    <property type="match status" value="1"/>
</dbReference>
<dbReference type="Proteomes" id="UP000828390">
    <property type="component" value="Unassembled WGS sequence"/>
</dbReference>
<dbReference type="AlphaFoldDB" id="A0A9D4IHP4"/>
<gene>
    <name evidence="2" type="ORF">DPMN_177275</name>
</gene>